<reference evidence="2" key="1">
    <citation type="journal article" date="2022" name="Mol. Ecol. Resour.">
        <title>The genomes of chicory, endive, great burdock and yacon provide insights into Asteraceae palaeo-polyploidization history and plant inulin production.</title>
        <authorList>
            <person name="Fan W."/>
            <person name="Wang S."/>
            <person name="Wang H."/>
            <person name="Wang A."/>
            <person name="Jiang F."/>
            <person name="Liu H."/>
            <person name="Zhao H."/>
            <person name="Xu D."/>
            <person name="Zhang Y."/>
        </authorList>
    </citation>
    <scope>NUCLEOTIDE SEQUENCE [LARGE SCALE GENOMIC DNA]</scope>
    <source>
        <strain evidence="2">cv. Yunnan</strain>
    </source>
</reference>
<reference evidence="1 2" key="2">
    <citation type="journal article" date="2022" name="Mol. Ecol. Resour.">
        <title>The genomes of chicory, endive, great burdock and yacon provide insights into Asteraceae paleo-polyploidization history and plant inulin production.</title>
        <authorList>
            <person name="Fan W."/>
            <person name="Wang S."/>
            <person name="Wang H."/>
            <person name="Wang A."/>
            <person name="Jiang F."/>
            <person name="Liu H."/>
            <person name="Zhao H."/>
            <person name="Xu D."/>
            <person name="Zhang Y."/>
        </authorList>
    </citation>
    <scope>NUCLEOTIDE SEQUENCE [LARGE SCALE GENOMIC DNA]</scope>
    <source>
        <strain evidence="2">cv. Yunnan</strain>
        <tissue evidence="1">Leaves</tissue>
    </source>
</reference>
<keyword evidence="2" id="KW-1185">Reference proteome</keyword>
<evidence type="ECO:0000313" key="2">
    <source>
        <dbReference type="Proteomes" id="UP001056120"/>
    </source>
</evidence>
<protein>
    <submittedName>
        <fullName evidence="1">Uncharacterized protein</fullName>
    </submittedName>
</protein>
<name>A0ACB9IXV6_9ASTR</name>
<gene>
    <name evidence="1" type="ORF">L1987_17020</name>
</gene>
<evidence type="ECO:0000313" key="1">
    <source>
        <dbReference type="EMBL" id="KAI3812313.1"/>
    </source>
</evidence>
<sequence>MVNGNHNCVSSEKGKRVNEKRVRIRFRLHVNIIWVNGFRRKTKMRRPASRKSSSSSDSSPVKSSGLSFCVFSGRITVRSLSLLSVLAGQRRFPNFFSRLSDLLELYDMIVFTTKSYRLV</sequence>
<accession>A0ACB9IXV6</accession>
<dbReference type="Proteomes" id="UP001056120">
    <property type="component" value="Linkage Group LG06"/>
</dbReference>
<proteinExistence type="predicted"/>
<comment type="caution">
    <text evidence="1">The sequence shown here is derived from an EMBL/GenBank/DDBJ whole genome shotgun (WGS) entry which is preliminary data.</text>
</comment>
<organism evidence="1 2">
    <name type="scientific">Smallanthus sonchifolius</name>
    <dbReference type="NCBI Taxonomy" id="185202"/>
    <lineage>
        <taxon>Eukaryota</taxon>
        <taxon>Viridiplantae</taxon>
        <taxon>Streptophyta</taxon>
        <taxon>Embryophyta</taxon>
        <taxon>Tracheophyta</taxon>
        <taxon>Spermatophyta</taxon>
        <taxon>Magnoliopsida</taxon>
        <taxon>eudicotyledons</taxon>
        <taxon>Gunneridae</taxon>
        <taxon>Pentapetalae</taxon>
        <taxon>asterids</taxon>
        <taxon>campanulids</taxon>
        <taxon>Asterales</taxon>
        <taxon>Asteraceae</taxon>
        <taxon>Asteroideae</taxon>
        <taxon>Heliantheae alliance</taxon>
        <taxon>Millerieae</taxon>
        <taxon>Smallanthus</taxon>
    </lineage>
</organism>
<dbReference type="EMBL" id="CM042023">
    <property type="protein sequence ID" value="KAI3812313.1"/>
    <property type="molecule type" value="Genomic_DNA"/>
</dbReference>